<gene>
    <name evidence="6" type="ORF">EV193_106381</name>
</gene>
<dbReference type="GO" id="GO:0016787">
    <property type="term" value="F:hydrolase activity"/>
    <property type="evidence" value="ECO:0007669"/>
    <property type="project" value="UniProtKB-KW"/>
</dbReference>
<feature type="domain" description="PIN" evidence="5">
    <location>
        <begin position="4"/>
        <end position="124"/>
    </location>
</feature>
<evidence type="ECO:0000256" key="2">
    <source>
        <dbReference type="ARBA" id="ARBA00022723"/>
    </source>
</evidence>
<dbReference type="AlphaFoldDB" id="A0A4V2ESD0"/>
<evidence type="ECO:0000256" key="1">
    <source>
        <dbReference type="ARBA" id="ARBA00022722"/>
    </source>
</evidence>
<organism evidence="6 7">
    <name type="scientific">Herbihabitans rhizosphaerae</name>
    <dbReference type="NCBI Taxonomy" id="1872711"/>
    <lineage>
        <taxon>Bacteria</taxon>
        <taxon>Bacillati</taxon>
        <taxon>Actinomycetota</taxon>
        <taxon>Actinomycetes</taxon>
        <taxon>Pseudonocardiales</taxon>
        <taxon>Pseudonocardiaceae</taxon>
        <taxon>Herbihabitans</taxon>
    </lineage>
</organism>
<dbReference type="InterPro" id="IPR052919">
    <property type="entry name" value="TA_system_RNase"/>
</dbReference>
<dbReference type="PANTHER" id="PTHR36173">
    <property type="entry name" value="RIBONUCLEASE VAPC16-RELATED"/>
    <property type="match status" value="1"/>
</dbReference>
<dbReference type="Proteomes" id="UP000294257">
    <property type="component" value="Unassembled WGS sequence"/>
</dbReference>
<evidence type="ECO:0000313" key="6">
    <source>
        <dbReference type="EMBL" id="RZS37143.1"/>
    </source>
</evidence>
<dbReference type="InterPro" id="IPR002716">
    <property type="entry name" value="PIN_dom"/>
</dbReference>
<dbReference type="InterPro" id="IPR029060">
    <property type="entry name" value="PIN-like_dom_sf"/>
</dbReference>
<name>A0A4V2ESD0_9PSEU</name>
<dbReference type="Gene3D" id="3.40.50.1010">
    <property type="entry name" value="5'-nuclease"/>
    <property type="match status" value="1"/>
</dbReference>
<keyword evidence="1" id="KW-0540">Nuclease</keyword>
<dbReference type="CDD" id="cd09872">
    <property type="entry name" value="PIN_Sll0205-like"/>
    <property type="match status" value="1"/>
</dbReference>
<dbReference type="InterPro" id="IPR041705">
    <property type="entry name" value="PIN_Sll0205"/>
</dbReference>
<dbReference type="RefSeq" id="WP_130345725.1">
    <property type="nucleotide sequence ID" value="NZ_SGWQ01000006.1"/>
</dbReference>
<comment type="caution">
    <text evidence="6">The sequence shown here is derived from an EMBL/GenBank/DDBJ whole genome shotgun (WGS) entry which is preliminary data.</text>
</comment>
<keyword evidence="2" id="KW-0479">Metal-binding</keyword>
<dbReference type="PANTHER" id="PTHR36173:SF2">
    <property type="entry name" value="RIBONUCLEASE VAPC16"/>
    <property type="match status" value="1"/>
</dbReference>
<sequence length="130" mass="14676">MKLLLDTQAFLWMQVSPERLGPKAIRLVQDPANELLLSSASSWEIAIKYAIDKLPLPEPPSKYVPDRMASSGVTALPIAHSHALHVADLPQHHRDPFDRLIIAQARMDRLTVLTADRTFDKYDVKVRWAA</sequence>
<evidence type="ECO:0000256" key="4">
    <source>
        <dbReference type="ARBA" id="ARBA00022842"/>
    </source>
</evidence>
<dbReference type="GO" id="GO:0004518">
    <property type="term" value="F:nuclease activity"/>
    <property type="evidence" value="ECO:0007669"/>
    <property type="project" value="UniProtKB-KW"/>
</dbReference>
<proteinExistence type="predicted"/>
<keyword evidence="3" id="KW-0378">Hydrolase</keyword>
<evidence type="ECO:0000256" key="3">
    <source>
        <dbReference type="ARBA" id="ARBA00022801"/>
    </source>
</evidence>
<accession>A0A4V2ESD0</accession>
<dbReference type="SUPFAM" id="SSF88723">
    <property type="entry name" value="PIN domain-like"/>
    <property type="match status" value="1"/>
</dbReference>
<keyword evidence="4" id="KW-0460">Magnesium</keyword>
<reference evidence="6 7" key="1">
    <citation type="submission" date="2019-02" db="EMBL/GenBank/DDBJ databases">
        <title>Genomic Encyclopedia of Type Strains, Phase IV (KMG-IV): sequencing the most valuable type-strain genomes for metagenomic binning, comparative biology and taxonomic classification.</title>
        <authorList>
            <person name="Goeker M."/>
        </authorList>
    </citation>
    <scope>NUCLEOTIDE SEQUENCE [LARGE SCALE GENOMIC DNA]</scope>
    <source>
        <strain evidence="6 7">DSM 101727</strain>
    </source>
</reference>
<keyword evidence="7" id="KW-1185">Reference proteome</keyword>
<evidence type="ECO:0000259" key="5">
    <source>
        <dbReference type="Pfam" id="PF01850"/>
    </source>
</evidence>
<protein>
    <submittedName>
        <fullName evidence="6">PIN domain nuclease of toxin-antitoxin system</fullName>
    </submittedName>
</protein>
<evidence type="ECO:0000313" key="7">
    <source>
        <dbReference type="Proteomes" id="UP000294257"/>
    </source>
</evidence>
<dbReference type="GO" id="GO:0046872">
    <property type="term" value="F:metal ion binding"/>
    <property type="evidence" value="ECO:0007669"/>
    <property type="project" value="UniProtKB-KW"/>
</dbReference>
<dbReference type="Pfam" id="PF01850">
    <property type="entry name" value="PIN"/>
    <property type="match status" value="1"/>
</dbReference>
<dbReference type="EMBL" id="SGWQ01000006">
    <property type="protein sequence ID" value="RZS37143.1"/>
    <property type="molecule type" value="Genomic_DNA"/>
</dbReference>
<dbReference type="OrthoDB" id="9798990at2"/>